<feature type="region of interest" description="Disordered" evidence="1">
    <location>
        <begin position="63"/>
        <end position="90"/>
    </location>
</feature>
<keyword evidence="3" id="KW-1185">Reference proteome</keyword>
<comment type="caution">
    <text evidence="2">The sequence shown here is derived from an EMBL/GenBank/DDBJ whole genome shotgun (WGS) entry which is preliminary data.</text>
</comment>
<evidence type="ECO:0000313" key="2">
    <source>
        <dbReference type="EMBL" id="CAG7817221.1"/>
    </source>
</evidence>
<gene>
    <name evidence="2" type="ORF">AFUS01_LOCUS27799</name>
</gene>
<dbReference type="Proteomes" id="UP000708208">
    <property type="component" value="Unassembled WGS sequence"/>
</dbReference>
<dbReference type="EMBL" id="CAJVCH010388913">
    <property type="protein sequence ID" value="CAG7817221.1"/>
    <property type="molecule type" value="Genomic_DNA"/>
</dbReference>
<accession>A0A8J2KPC9</accession>
<organism evidence="2 3">
    <name type="scientific">Allacma fusca</name>
    <dbReference type="NCBI Taxonomy" id="39272"/>
    <lineage>
        <taxon>Eukaryota</taxon>
        <taxon>Metazoa</taxon>
        <taxon>Ecdysozoa</taxon>
        <taxon>Arthropoda</taxon>
        <taxon>Hexapoda</taxon>
        <taxon>Collembola</taxon>
        <taxon>Symphypleona</taxon>
        <taxon>Sminthuridae</taxon>
        <taxon>Allacma</taxon>
    </lineage>
</organism>
<dbReference type="AlphaFoldDB" id="A0A8J2KPC9"/>
<evidence type="ECO:0000256" key="1">
    <source>
        <dbReference type="SAM" id="MobiDB-lite"/>
    </source>
</evidence>
<evidence type="ECO:0000313" key="3">
    <source>
        <dbReference type="Proteomes" id="UP000708208"/>
    </source>
</evidence>
<sequence length="175" mass="19602">MLTPTIHPHVNIRSEISKLLNIGKQIPIEIPRPIFSNATKDRVEDVTLKSTEGPVTELPLEISTTMPRTEQKSSTEPEDLLESTTLPEKEEETVTILNGHEQNGTDEGKLAPPVDTIAENYNQKLQLVLANIQKILPALVQLQENMTELLEHSKSREFEITEIQVEDPSVYSVSV</sequence>
<feature type="non-terminal residue" evidence="2">
    <location>
        <position position="175"/>
    </location>
</feature>
<protein>
    <submittedName>
        <fullName evidence="2">Uncharacterized protein</fullName>
    </submittedName>
</protein>
<reference evidence="2" key="1">
    <citation type="submission" date="2021-06" db="EMBL/GenBank/DDBJ databases">
        <authorList>
            <person name="Hodson N. C."/>
            <person name="Mongue J. A."/>
            <person name="Jaron S. K."/>
        </authorList>
    </citation>
    <scope>NUCLEOTIDE SEQUENCE</scope>
</reference>
<proteinExistence type="predicted"/>
<name>A0A8J2KPC9_9HEXA</name>